<dbReference type="EMBL" id="JAACJL010000015">
    <property type="protein sequence ID" value="KAF4620473.1"/>
    <property type="molecule type" value="Genomic_DNA"/>
</dbReference>
<dbReference type="AlphaFoldDB" id="A0A8H4VS69"/>
<name>A0A8H4VS69_9AGAR</name>
<gene>
    <name evidence="1" type="ORF">D9613_000159</name>
</gene>
<accession>A0A8H4VS69</accession>
<dbReference type="Proteomes" id="UP000521872">
    <property type="component" value="Unassembled WGS sequence"/>
</dbReference>
<comment type="caution">
    <text evidence="1">The sequence shown here is derived from an EMBL/GenBank/DDBJ whole genome shotgun (WGS) entry which is preliminary data.</text>
</comment>
<reference evidence="1 2" key="1">
    <citation type="submission" date="2019-12" db="EMBL/GenBank/DDBJ databases">
        <authorList>
            <person name="Floudas D."/>
            <person name="Bentzer J."/>
            <person name="Ahren D."/>
            <person name="Johansson T."/>
            <person name="Persson P."/>
            <person name="Tunlid A."/>
        </authorList>
    </citation>
    <scope>NUCLEOTIDE SEQUENCE [LARGE SCALE GENOMIC DNA]</scope>
    <source>
        <strain evidence="1 2">CBS 102.39</strain>
    </source>
</reference>
<evidence type="ECO:0000313" key="2">
    <source>
        <dbReference type="Proteomes" id="UP000521872"/>
    </source>
</evidence>
<proteinExistence type="predicted"/>
<sequence>MTNPTIPGASFRFLGVFHPNNASRANVIHPQSTAGDNAAVAIIQCGVHSLAMGKADVPQKTIFGPLGSISAVNCKSRLTPFLQLAAYLNPRTVQSRRLGWFKNTLSRIRRGIAMIIWHEREPAWLKDLVASRFKAYPPIMIWVTTATTYEPETASRAVLRQ</sequence>
<protein>
    <submittedName>
        <fullName evidence="1">Uncharacterized protein</fullName>
    </submittedName>
</protein>
<evidence type="ECO:0000313" key="1">
    <source>
        <dbReference type="EMBL" id="KAF4620473.1"/>
    </source>
</evidence>
<keyword evidence="2" id="KW-1185">Reference proteome</keyword>
<organism evidence="1 2">
    <name type="scientific">Agrocybe pediades</name>
    <dbReference type="NCBI Taxonomy" id="84607"/>
    <lineage>
        <taxon>Eukaryota</taxon>
        <taxon>Fungi</taxon>
        <taxon>Dikarya</taxon>
        <taxon>Basidiomycota</taxon>
        <taxon>Agaricomycotina</taxon>
        <taxon>Agaricomycetes</taxon>
        <taxon>Agaricomycetidae</taxon>
        <taxon>Agaricales</taxon>
        <taxon>Agaricineae</taxon>
        <taxon>Strophariaceae</taxon>
        <taxon>Agrocybe</taxon>
    </lineage>
</organism>